<dbReference type="InterPro" id="IPR039001">
    <property type="entry name" value="Pal"/>
</dbReference>
<gene>
    <name evidence="7" type="primary">pal</name>
    <name evidence="10" type="ORF">CSUNSWCD_2132</name>
</gene>
<evidence type="ECO:0000259" key="9">
    <source>
        <dbReference type="PROSITE" id="PS51123"/>
    </source>
</evidence>
<dbReference type="eggNOG" id="COG2885">
    <property type="taxonomic scope" value="Bacteria"/>
</dbReference>
<comment type="caution">
    <text evidence="10">The sequence shown here is derived from an EMBL/GenBank/DDBJ whole genome shotgun (WGS) entry which is preliminary data.</text>
</comment>
<proteinExistence type="inferred from homology"/>
<evidence type="ECO:0000313" key="11">
    <source>
        <dbReference type="Proteomes" id="UP000011939"/>
    </source>
</evidence>
<dbReference type="AlphaFoldDB" id="M5IPK7"/>
<keyword evidence="2" id="KW-0732">Signal</keyword>
<keyword evidence="6 10" id="KW-0449">Lipoprotein</keyword>
<dbReference type="PANTHER" id="PTHR30329">
    <property type="entry name" value="STATOR ELEMENT OF FLAGELLAR MOTOR COMPLEX"/>
    <property type="match status" value="1"/>
</dbReference>
<dbReference type="Gene3D" id="3.30.1330.60">
    <property type="entry name" value="OmpA-like domain"/>
    <property type="match status" value="1"/>
</dbReference>
<dbReference type="Pfam" id="PF00691">
    <property type="entry name" value="OmpA"/>
    <property type="match status" value="1"/>
</dbReference>
<evidence type="ECO:0000256" key="7">
    <source>
        <dbReference type="HAMAP-Rule" id="MF_02204"/>
    </source>
</evidence>
<feature type="domain" description="OmpA-like" evidence="9">
    <location>
        <begin position="75"/>
        <end position="192"/>
    </location>
</feature>
<dbReference type="CDD" id="cd07185">
    <property type="entry name" value="OmpA_C-like"/>
    <property type="match status" value="1"/>
</dbReference>
<evidence type="ECO:0000256" key="1">
    <source>
        <dbReference type="ARBA" id="ARBA00004442"/>
    </source>
</evidence>
<evidence type="ECO:0000256" key="8">
    <source>
        <dbReference type="PROSITE-ProRule" id="PRU00473"/>
    </source>
</evidence>
<dbReference type="GO" id="GO:0051301">
    <property type="term" value="P:cell division"/>
    <property type="evidence" value="ECO:0007669"/>
    <property type="project" value="InterPro"/>
</dbReference>
<evidence type="ECO:0000256" key="3">
    <source>
        <dbReference type="ARBA" id="ARBA00023136"/>
    </source>
</evidence>
<evidence type="ECO:0000256" key="2">
    <source>
        <dbReference type="ARBA" id="ARBA00022729"/>
    </source>
</evidence>
<dbReference type="HAMAP" id="MF_02204">
    <property type="entry name" value="Pal"/>
    <property type="match status" value="1"/>
</dbReference>
<dbReference type="SUPFAM" id="SSF103088">
    <property type="entry name" value="OmpA-like"/>
    <property type="match status" value="1"/>
</dbReference>
<dbReference type="Proteomes" id="UP000011939">
    <property type="component" value="Unassembled WGS sequence"/>
</dbReference>
<sequence length="192" mass="21087">MVIFSKFYDIITLNFYKRMKMKKVVLTSAAIAALLLSGCSSKNPEVDMSADANQNMGGMNSSDNMMSDSERLQQLISSIEGQVQTVYFDFDKFNIKGDMQSAINTNAGLFNQSEAQGLSVKVEGNCDEWGTDEYNYALGLKRAKAAKDALVKQGVAADRITVVSYGESNPVCTDKTKACDAQNRRAEFKVLP</sequence>
<organism evidence="10 11">
    <name type="scientific">Campylobacter showae CSUNSWCD</name>
    <dbReference type="NCBI Taxonomy" id="1244083"/>
    <lineage>
        <taxon>Bacteria</taxon>
        <taxon>Pseudomonadati</taxon>
        <taxon>Campylobacterota</taxon>
        <taxon>Epsilonproteobacteria</taxon>
        <taxon>Campylobacterales</taxon>
        <taxon>Campylobacteraceae</taxon>
        <taxon>Campylobacter</taxon>
    </lineage>
</organism>
<dbReference type="GO" id="GO:0009279">
    <property type="term" value="C:cell outer membrane"/>
    <property type="evidence" value="ECO:0007669"/>
    <property type="project" value="UniProtKB-SubCell"/>
</dbReference>
<dbReference type="EMBL" id="AMZQ01000008">
    <property type="protein sequence ID" value="EKU11009.1"/>
    <property type="molecule type" value="Genomic_DNA"/>
</dbReference>
<dbReference type="PROSITE" id="PS51123">
    <property type="entry name" value="OMPA_2"/>
    <property type="match status" value="1"/>
</dbReference>
<comment type="similarity">
    <text evidence="7">Belongs to the Pal lipoprotein family.</text>
</comment>
<dbReference type="InterPro" id="IPR006665">
    <property type="entry name" value="OmpA-like"/>
</dbReference>
<keyword evidence="4" id="KW-0564">Palmitate</keyword>
<dbReference type="InterPro" id="IPR006664">
    <property type="entry name" value="OMP_bac"/>
</dbReference>
<dbReference type="InterPro" id="IPR036737">
    <property type="entry name" value="OmpA-like_sf"/>
</dbReference>
<evidence type="ECO:0000313" key="10">
    <source>
        <dbReference type="EMBL" id="EKU11009.1"/>
    </source>
</evidence>
<dbReference type="STRING" id="1244083.CSUNSWCD_2132"/>
<evidence type="ECO:0000256" key="5">
    <source>
        <dbReference type="ARBA" id="ARBA00023237"/>
    </source>
</evidence>
<keyword evidence="3 8" id="KW-0472">Membrane</keyword>
<evidence type="ECO:0000256" key="6">
    <source>
        <dbReference type="ARBA" id="ARBA00023288"/>
    </source>
</evidence>
<name>M5IPK7_9BACT</name>
<comment type="subcellular location">
    <subcellularLocation>
        <location evidence="1">Cell outer membrane</location>
    </subcellularLocation>
</comment>
<keyword evidence="5" id="KW-0998">Cell outer membrane</keyword>
<reference evidence="10 11" key="1">
    <citation type="journal article" date="2013" name="Genome Announc.">
        <title>Genome Sequence of Campylobacter showae UNSWCD, Isolated from a Patient with Crohn's Disease.</title>
        <authorList>
            <person name="Tay A.P."/>
            <person name="Kaakoush N.O."/>
            <person name="Deshpande N.P."/>
            <person name="Chen Z."/>
            <person name="Mitchell H."/>
            <person name="Wilkins M.R."/>
        </authorList>
    </citation>
    <scope>NUCLEOTIDE SEQUENCE [LARGE SCALE GENOMIC DNA]</scope>
    <source>
        <strain evidence="10 11">CSUNSWCD</strain>
    </source>
</reference>
<evidence type="ECO:0000256" key="4">
    <source>
        <dbReference type="ARBA" id="ARBA00023139"/>
    </source>
</evidence>
<dbReference type="PATRIC" id="fig|1244083.3.peg.1375"/>
<accession>M5IPK7</accession>
<dbReference type="PANTHER" id="PTHR30329:SF21">
    <property type="entry name" value="LIPOPROTEIN YIAD-RELATED"/>
    <property type="match status" value="1"/>
</dbReference>
<dbReference type="InterPro" id="IPR050330">
    <property type="entry name" value="Bact_OuterMem_StrucFunc"/>
</dbReference>
<protein>
    <recommendedName>
        <fullName evidence="7">Peptidoglycan-associated protein</fullName>
    </recommendedName>
</protein>
<dbReference type="PRINTS" id="PR01021">
    <property type="entry name" value="OMPADOMAIN"/>
</dbReference>